<evidence type="ECO:0000256" key="3">
    <source>
        <dbReference type="ARBA" id="ARBA00023136"/>
    </source>
</evidence>
<reference evidence="7 8" key="1">
    <citation type="submission" date="2021-06" db="EMBL/GenBank/DDBJ databases">
        <title>Chromosome-level genome assembly of the red-tail catfish (Hemibagrus wyckioides).</title>
        <authorList>
            <person name="Shao F."/>
        </authorList>
    </citation>
    <scope>NUCLEOTIDE SEQUENCE [LARGE SCALE GENOMIC DNA]</scope>
    <source>
        <strain evidence="7">EC202008001</strain>
        <tissue evidence="7">Blood</tissue>
    </source>
</reference>
<evidence type="ECO:0000256" key="4">
    <source>
        <dbReference type="SAM" id="MobiDB-lite"/>
    </source>
</evidence>
<evidence type="ECO:0000256" key="5">
    <source>
        <dbReference type="SAM" id="SignalP"/>
    </source>
</evidence>
<dbReference type="SMART" id="SM00409">
    <property type="entry name" value="IG"/>
    <property type="match status" value="1"/>
</dbReference>
<dbReference type="PANTHER" id="PTHR11860">
    <property type="entry name" value="POLYMERIC-IMMUNOGLOBULIN RECEPTOR"/>
    <property type="match status" value="1"/>
</dbReference>
<dbReference type="InterPro" id="IPR013783">
    <property type="entry name" value="Ig-like_fold"/>
</dbReference>
<feature type="domain" description="Ig-like" evidence="6">
    <location>
        <begin position="27"/>
        <end position="112"/>
    </location>
</feature>
<evidence type="ECO:0000256" key="1">
    <source>
        <dbReference type="ARBA" id="ARBA00004370"/>
    </source>
</evidence>
<feature type="chain" id="PRO_5038649464" description="Ig-like domain-containing protein" evidence="5">
    <location>
        <begin position="19"/>
        <end position="264"/>
    </location>
</feature>
<dbReference type="AlphaFoldDB" id="A0A9D3N3W7"/>
<proteinExistence type="predicted"/>
<evidence type="ECO:0000256" key="2">
    <source>
        <dbReference type="ARBA" id="ARBA00022692"/>
    </source>
</evidence>
<comment type="caution">
    <text evidence="7">The sequence shown here is derived from an EMBL/GenBank/DDBJ whole genome shotgun (WGS) entry which is preliminary data.</text>
</comment>
<dbReference type="PROSITE" id="PS50835">
    <property type="entry name" value="IG_LIKE"/>
    <property type="match status" value="1"/>
</dbReference>
<protein>
    <recommendedName>
        <fullName evidence="6">Ig-like domain-containing protein</fullName>
    </recommendedName>
</protein>
<dbReference type="Proteomes" id="UP000824219">
    <property type="component" value="Linkage Group LG26"/>
</dbReference>
<feature type="region of interest" description="Disordered" evidence="4">
    <location>
        <begin position="180"/>
        <end position="204"/>
    </location>
</feature>
<evidence type="ECO:0000313" key="7">
    <source>
        <dbReference type="EMBL" id="KAG7316136.1"/>
    </source>
</evidence>
<keyword evidence="8" id="KW-1185">Reference proteome</keyword>
<evidence type="ECO:0000259" key="6">
    <source>
        <dbReference type="PROSITE" id="PS50835"/>
    </source>
</evidence>
<dbReference type="GO" id="GO:0004888">
    <property type="term" value="F:transmembrane signaling receptor activity"/>
    <property type="evidence" value="ECO:0007669"/>
    <property type="project" value="TreeGrafter"/>
</dbReference>
<dbReference type="PANTHER" id="PTHR11860:SF118">
    <property type="entry name" value="CMRF35-LIKE MOLECULE 3-RELATED"/>
    <property type="match status" value="1"/>
</dbReference>
<dbReference type="GO" id="GO:0005886">
    <property type="term" value="C:plasma membrane"/>
    <property type="evidence" value="ECO:0007669"/>
    <property type="project" value="TreeGrafter"/>
</dbReference>
<dbReference type="Pfam" id="PF07686">
    <property type="entry name" value="V-set"/>
    <property type="match status" value="1"/>
</dbReference>
<dbReference type="CDD" id="cd05716">
    <property type="entry name" value="IgV_pIgR_like"/>
    <property type="match status" value="1"/>
</dbReference>
<dbReference type="InterPro" id="IPR013106">
    <property type="entry name" value="Ig_V-set"/>
</dbReference>
<accession>A0A9D3N3W7</accession>
<gene>
    <name evidence="7" type="ORF">KOW79_021002</name>
</gene>
<keyword evidence="5" id="KW-0732">Signal</keyword>
<dbReference type="OrthoDB" id="8920197at2759"/>
<feature type="signal peptide" evidence="5">
    <location>
        <begin position="1"/>
        <end position="18"/>
    </location>
</feature>
<dbReference type="InterPro" id="IPR036179">
    <property type="entry name" value="Ig-like_dom_sf"/>
</dbReference>
<comment type="subcellular location">
    <subcellularLocation>
        <location evidence="1">Membrane</location>
    </subcellularLocation>
</comment>
<dbReference type="EMBL" id="JAHKSW010000026">
    <property type="protein sequence ID" value="KAG7316136.1"/>
    <property type="molecule type" value="Genomic_DNA"/>
</dbReference>
<dbReference type="SUPFAM" id="SSF48726">
    <property type="entry name" value="Immunoglobulin"/>
    <property type="match status" value="1"/>
</dbReference>
<keyword evidence="2" id="KW-0812">Transmembrane</keyword>
<organism evidence="7 8">
    <name type="scientific">Hemibagrus wyckioides</name>
    <dbReference type="NCBI Taxonomy" id="337641"/>
    <lineage>
        <taxon>Eukaryota</taxon>
        <taxon>Metazoa</taxon>
        <taxon>Chordata</taxon>
        <taxon>Craniata</taxon>
        <taxon>Vertebrata</taxon>
        <taxon>Euteleostomi</taxon>
        <taxon>Actinopterygii</taxon>
        <taxon>Neopterygii</taxon>
        <taxon>Teleostei</taxon>
        <taxon>Ostariophysi</taxon>
        <taxon>Siluriformes</taxon>
        <taxon>Bagridae</taxon>
        <taxon>Hemibagrus</taxon>
    </lineage>
</organism>
<sequence>MKILLNFTFYLIIAGTDAVTTVTGYRGRSVQIKCPYESGYEKNIKYLCRGKCSYLWTKDIPVQSGSPPKDTRFSLYDNTTARVFIITITDLRTEDGGTYWCTIQQTVTDIYTKLLLLVKTDDPTVSTVSQSMHTTHSASTYIMSPVHVEAPLKTTGAGLFVVGVILAIYCKITCQGSETLTQSSRETNKEPENDQNLLPVQARENSSLPETVYMSLDPTTSRSDSVYQSLSISNNHSDSVYQSLSITSNQRDSIYQSLSFPKTN</sequence>
<dbReference type="InterPro" id="IPR003599">
    <property type="entry name" value="Ig_sub"/>
</dbReference>
<dbReference type="Gene3D" id="2.60.40.10">
    <property type="entry name" value="Immunoglobulins"/>
    <property type="match status" value="1"/>
</dbReference>
<dbReference type="InterPro" id="IPR007110">
    <property type="entry name" value="Ig-like_dom"/>
</dbReference>
<name>A0A9D3N3W7_9TELE</name>
<dbReference type="InterPro" id="IPR050671">
    <property type="entry name" value="CD300_family_receptors"/>
</dbReference>
<evidence type="ECO:0000313" key="8">
    <source>
        <dbReference type="Proteomes" id="UP000824219"/>
    </source>
</evidence>
<feature type="compositionally biased region" description="Polar residues" evidence="4">
    <location>
        <begin position="194"/>
        <end position="204"/>
    </location>
</feature>
<keyword evidence="3" id="KW-0472">Membrane</keyword>